<protein>
    <submittedName>
        <fullName evidence="11">Zinc finger protein 483 isoform X1</fullName>
    </submittedName>
</protein>
<dbReference type="GO" id="GO:0005634">
    <property type="term" value="C:nucleus"/>
    <property type="evidence" value="ECO:0007669"/>
    <property type="project" value="UniProtKB-SubCell"/>
</dbReference>
<dbReference type="RefSeq" id="XP_018011707.1">
    <property type="nucleotide sequence ID" value="XM_018156218.2"/>
</dbReference>
<dbReference type="GeneID" id="108668949"/>
<keyword evidence="10" id="KW-1185">Reference proteome</keyword>
<dbReference type="SUPFAM" id="SSF57667">
    <property type="entry name" value="beta-beta-alpha zinc fingers"/>
    <property type="match status" value="4"/>
</dbReference>
<dbReference type="InterPro" id="IPR013087">
    <property type="entry name" value="Znf_C2H2_type"/>
</dbReference>
<feature type="domain" description="C2H2-type" evidence="9">
    <location>
        <begin position="193"/>
        <end position="220"/>
    </location>
</feature>
<dbReference type="PROSITE" id="PS00028">
    <property type="entry name" value="ZINC_FINGER_C2H2_1"/>
    <property type="match status" value="6"/>
</dbReference>
<dbReference type="Proteomes" id="UP000694843">
    <property type="component" value="Unplaced"/>
</dbReference>
<dbReference type="OrthoDB" id="6330646at2759"/>
<feature type="domain" description="C2H2-type" evidence="9">
    <location>
        <begin position="165"/>
        <end position="192"/>
    </location>
</feature>
<dbReference type="PANTHER" id="PTHR23235">
    <property type="entry name" value="KRUEPPEL-LIKE TRANSCRIPTION FACTOR"/>
    <property type="match status" value="1"/>
</dbReference>
<evidence type="ECO:0000259" key="9">
    <source>
        <dbReference type="PROSITE" id="PS50157"/>
    </source>
</evidence>
<proteinExistence type="inferred from homology"/>
<name>A0A8B7NDM5_HYAAZ</name>
<dbReference type="PANTHER" id="PTHR23235:SF120">
    <property type="entry name" value="KRUPPEL-LIKE FACTOR 15"/>
    <property type="match status" value="1"/>
</dbReference>
<reference evidence="11" key="1">
    <citation type="submission" date="2025-08" db="UniProtKB">
        <authorList>
            <consortium name="RefSeq"/>
        </authorList>
    </citation>
    <scope>IDENTIFICATION</scope>
    <source>
        <tissue evidence="11">Whole organism</tissue>
    </source>
</reference>
<feature type="domain" description="C2H2-type" evidence="9">
    <location>
        <begin position="277"/>
        <end position="309"/>
    </location>
</feature>
<feature type="domain" description="C2H2-type" evidence="9">
    <location>
        <begin position="109"/>
        <end position="136"/>
    </location>
</feature>
<dbReference type="Pfam" id="PF00096">
    <property type="entry name" value="zf-C2H2"/>
    <property type="match status" value="6"/>
</dbReference>
<dbReference type="SMART" id="SM00355">
    <property type="entry name" value="ZnF_C2H2"/>
    <property type="match status" value="7"/>
</dbReference>
<keyword evidence="3" id="KW-0479">Metal-binding</keyword>
<evidence type="ECO:0000256" key="2">
    <source>
        <dbReference type="ARBA" id="ARBA00006991"/>
    </source>
</evidence>
<feature type="domain" description="C2H2-type" evidence="9">
    <location>
        <begin position="137"/>
        <end position="164"/>
    </location>
</feature>
<evidence type="ECO:0000313" key="10">
    <source>
        <dbReference type="Proteomes" id="UP000694843"/>
    </source>
</evidence>
<evidence type="ECO:0000256" key="7">
    <source>
        <dbReference type="ARBA" id="ARBA00023242"/>
    </source>
</evidence>
<dbReference type="PROSITE" id="PS50157">
    <property type="entry name" value="ZINC_FINGER_C2H2_2"/>
    <property type="match status" value="7"/>
</dbReference>
<dbReference type="FunFam" id="3.30.160.60:FF:002343">
    <property type="entry name" value="Zinc finger protein 33A"/>
    <property type="match status" value="1"/>
</dbReference>
<evidence type="ECO:0000256" key="3">
    <source>
        <dbReference type="ARBA" id="ARBA00022723"/>
    </source>
</evidence>
<dbReference type="FunFam" id="3.30.160.60:FF:001498">
    <property type="entry name" value="Zinc finger protein 404"/>
    <property type="match status" value="1"/>
</dbReference>
<evidence type="ECO:0000256" key="6">
    <source>
        <dbReference type="ARBA" id="ARBA00022833"/>
    </source>
</evidence>
<comment type="subcellular location">
    <subcellularLocation>
        <location evidence="1">Nucleus</location>
    </subcellularLocation>
</comment>
<dbReference type="GO" id="GO:0008270">
    <property type="term" value="F:zinc ion binding"/>
    <property type="evidence" value="ECO:0007669"/>
    <property type="project" value="UniProtKB-KW"/>
</dbReference>
<dbReference type="InterPro" id="IPR036236">
    <property type="entry name" value="Znf_C2H2_sf"/>
</dbReference>
<evidence type="ECO:0000313" key="11">
    <source>
        <dbReference type="RefSeq" id="XP_018011707.1"/>
    </source>
</evidence>
<accession>A0A8B7NDM5</accession>
<gene>
    <name evidence="11" type="primary">LOC108668949</name>
</gene>
<feature type="domain" description="C2H2-type" evidence="9">
    <location>
        <begin position="249"/>
        <end position="276"/>
    </location>
</feature>
<evidence type="ECO:0000256" key="4">
    <source>
        <dbReference type="ARBA" id="ARBA00022737"/>
    </source>
</evidence>
<evidence type="ECO:0000256" key="8">
    <source>
        <dbReference type="PROSITE-ProRule" id="PRU00042"/>
    </source>
</evidence>
<feature type="domain" description="C2H2-type" evidence="9">
    <location>
        <begin position="221"/>
        <end position="248"/>
    </location>
</feature>
<keyword evidence="6" id="KW-0862">Zinc</keyword>
<evidence type="ECO:0000256" key="1">
    <source>
        <dbReference type="ARBA" id="ARBA00004123"/>
    </source>
</evidence>
<keyword evidence="7" id="KW-0539">Nucleus</keyword>
<dbReference type="FunFam" id="3.30.160.60:FF:000446">
    <property type="entry name" value="Zinc finger protein"/>
    <property type="match status" value="1"/>
</dbReference>
<dbReference type="FunFam" id="3.30.160.60:FF:001049">
    <property type="entry name" value="zinc finger protein 319"/>
    <property type="match status" value="1"/>
</dbReference>
<dbReference type="AlphaFoldDB" id="A0A8B7NDM5"/>
<dbReference type="KEGG" id="hazt:108668949"/>
<keyword evidence="4" id="KW-0677">Repeat</keyword>
<comment type="similarity">
    <text evidence="2">Belongs to the krueppel C2H2-type zinc-finger protein family.</text>
</comment>
<dbReference type="FunFam" id="3.30.160.60:FF:000290">
    <property type="entry name" value="Zinc finger protein 697 isoform X1"/>
    <property type="match status" value="1"/>
</dbReference>
<dbReference type="GO" id="GO:0000978">
    <property type="term" value="F:RNA polymerase II cis-regulatory region sequence-specific DNA binding"/>
    <property type="evidence" value="ECO:0007669"/>
    <property type="project" value="TreeGrafter"/>
</dbReference>
<keyword evidence="5 8" id="KW-0863">Zinc-finger</keyword>
<dbReference type="OMA" id="VHTNILS"/>
<evidence type="ECO:0000256" key="5">
    <source>
        <dbReference type="ARBA" id="ARBA00022771"/>
    </source>
</evidence>
<sequence>MLNCRGLDVHTNILSLDEAWKFSNLPRRRSSEYGNQIRSSCFYMDMGEFLEIGDDEAGQSFSSRYLEQLVPDESSLLDDTNFMQPPMEMPYFGRGHKKTKAGLLPDKPYICKICHTPFTNSSNLKAHERTHTGEKPYVCDICNLAFVQSSNLKAHLRTHTGERPYSCDICGQTFSRSSHLTGHKRTHTGEKPYICGTCGETFATSTHLRNHVRKHSTVNPYTCNICELTFQHNAQLKHHMRAHNGDRPYKCCDCAGAFRSKGDLRSHRKLHTDDRPYICGKCGKTFKTYPYLCKHLKKCVISLEGGEQSQDTTAQNEQQEIFGTATEPDMPLTFIKEEPVDLESFELMDENGQIISLKGLLEDGAQIRIGEIDSGKQSRQFVDKGTVQTFETVAQGDIPAFQIHYKL</sequence>
<dbReference type="GO" id="GO:0000981">
    <property type="term" value="F:DNA-binding transcription factor activity, RNA polymerase II-specific"/>
    <property type="evidence" value="ECO:0007669"/>
    <property type="project" value="TreeGrafter"/>
</dbReference>
<dbReference type="Gene3D" id="3.30.160.60">
    <property type="entry name" value="Classic Zinc Finger"/>
    <property type="match status" value="7"/>
</dbReference>
<organism evidence="10 11">
    <name type="scientific">Hyalella azteca</name>
    <name type="common">Amphipod</name>
    <dbReference type="NCBI Taxonomy" id="294128"/>
    <lineage>
        <taxon>Eukaryota</taxon>
        <taxon>Metazoa</taxon>
        <taxon>Ecdysozoa</taxon>
        <taxon>Arthropoda</taxon>
        <taxon>Crustacea</taxon>
        <taxon>Multicrustacea</taxon>
        <taxon>Malacostraca</taxon>
        <taxon>Eumalacostraca</taxon>
        <taxon>Peracarida</taxon>
        <taxon>Amphipoda</taxon>
        <taxon>Senticaudata</taxon>
        <taxon>Talitrida</taxon>
        <taxon>Talitroidea</taxon>
        <taxon>Hyalellidae</taxon>
        <taxon>Hyalella</taxon>
    </lineage>
</organism>
<dbReference type="FunFam" id="3.30.160.60:FF:001443">
    <property type="entry name" value="Zinc finger protein 668"/>
    <property type="match status" value="1"/>
</dbReference>